<name>A0AAW4WHT3_9FIRM</name>
<comment type="caution">
    <text evidence="5">The sequence shown here is derived from an EMBL/GenBank/DDBJ whole genome shotgun (WGS) entry which is preliminary data.</text>
</comment>
<accession>A0AAW4WHT3</accession>
<proteinExistence type="inferred from homology"/>
<keyword evidence="4" id="KW-0175">Coiled coil</keyword>
<dbReference type="Gene3D" id="3.40.50.1980">
    <property type="entry name" value="Nitrogenase molybdenum iron protein domain"/>
    <property type="match status" value="2"/>
</dbReference>
<reference evidence="5" key="1">
    <citation type="submission" date="2021-10" db="EMBL/GenBank/DDBJ databases">
        <title>Anaerobic single-cell dispensing facilitates the cultivation of human gut bacteria.</title>
        <authorList>
            <person name="Afrizal A."/>
        </authorList>
    </citation>
    <scope>NUCLEOTIDE SEQUENCE</scope>
    <source>
        <strain evidence="5">CLA-AA-H204</strain>
    </source>
</reference>
<evidence type="ECO:0000256" key="4">
    <source>
        <dbReference type="SAM" id="Coils"/>
    </source>
</evidence>
<dbReference type="GO" id="GO:0046872">
    <property type="term" value="F:metal ion binding"/>
    <property type="evidence" value="ECO:0007669"/>
    <property type="project" value="InterPro"/>
</dbReference>
<dbReference type="RefSeq" id="WP_227710536.1">
    <property type="nucleotide sequence ID" value="NZ_JAJEQW010000013.1"/>
</dbReference>
<evidence type="ECO:0000313" key="6">
    <source>
        <dbReference type="Proteomes" id="UP001198893"/>
    </source>
</evidence>
<organism evidence="5 6">
    <name type="scientific">Roseburia amylophila</name>
    <dbReference type="NCBI Taxonomy" id="2981794"/>
    <lineage>
        <taxon>Bacteria</taxon>
        <taxon>Bacillati</taxon>
        <taxon>Bacillota</taxon>
        <taxon>Clostridia</taxon>
        <taxon>Lachnospirales</taxon>
        <taxon>Lachnospiraceae</taxon>
        <taxon>Roseburia</taxon>
    </lineage>
</organism>
<dbReference type="SUPFAM" id="SSF53807">
    <property type="entry name" value="Helical backbone' metal receptor"/>
    <property type="match status" value="1"/>
</dbReference>
<dbReference type="PANTHER" id="PTHR42953">
    <property type="entry name" value="HIGH-AFFINITY ZINC UPTAKE SYSTEM PROTEIN ZNUA-RELATED"/>
    <property type="match status" value="1"/>
</dbReference>
<dbReference type="PROSITE" id="PS00018">
    <property type="entry name" value="EF_HAND_1"/>
    <property type="match status" value="1"/>
</dbReference>
<dbReference type="AlphaFoldDB" id="A0AAW4WHT3"/>
<evidence type="ECO:0000313" key="5">
    <source>
        <dbReference type="EMBL" id="MCC2242914.1"/>
    </source>
</evidence>
<evidence type="ECO:0000256" key="2">
    <source>
        <dbReference type="ARBA" id="ARBA00022448"/>
    </source>
</evidence>
<dbReference type="InterPro" id="IPR050492">
    <property type="entry name" value="Bact_metal-bind_prot9"/>
</dbReference>
<dbReference type="InterPro" id="IPR006127">
    <property type="entry name" value="ZnuA-like"/>
</dbReference>
<keyword evidence="3" id="KW-0732">Signal</keyword>
<comment type="similarity">
    <text evidence="1">Belongs to the bacterial solute-binding protein 9 family.</text>
</comment>
<gene>
    <name evidence="5" type="ORF">LKD47_11465</name>
</gene>
<protein>
    <submittedName>
        <fullName evidence="5">Metal ABC transporter substrate-binding protein</fullName>
    </submittedName>
</protein>
<dbReference type="GO" id="GO:0030001">
    <property type="term" value="P:metal ion transport"/>
    <property type="evidence" value="ECO:0007669"/>
    <property type="project" value="InterPro"/>
</dbReference>
<sequence length="334" mass="37370">MKNKYVFVTVLLLVLLLTGAGLTQLYVKEETKQQDSELMVVTSFYPMYIAAMNVIGDTPGVDLQNLSEPQTGCLHDYQLTPADMKLLSGADVFIVNGGGIESFLSDVAADYKNLSIVNACEGLNLLSEEDEGEEHAHGDAHEDAAEEHIHGDTEDTHEDGHNHGDVNAHAWMSIALYKQQVENILEGLCRIDPKHQDAYESNAKEYLAKVEDLEREQQSLKEELAGKHIVIFHEAYAYVAEDYDMEISYTMDLDEERQVSAGEVADVMGAIEKNDISVVLAEELYGKDMGDTVERETDAKVCYLDTLTRGEYEKDSYLDAMRHNMELLKEAFAE</sequence>
<dbReference type="Proteomes" id="UP001198893">
    <property type="component" value="Unassembled WGS sequence"/>
</dbReference>
<keyword evidence="2" id="KW-0813">Transport</keyword>
<dbReference type="Pfam" id="PF01297">
    <property type="entry name" value="ZnuA"/>
    <property type="match status" value="1"/>
</dbReference>
<dbReference type="EMBL" id="JAJEQW010000013">
    <property type="protein sequence ID" value="MCC2242914.1"/>
    <property type="molecule type" value="Genomic_DNA"/>
</dbReference>
<dbReference type="PANTHER" id="PTHR42953:SF3">
    <property type="entry name" value="HIGH-AFFINITY ZINC UPTAKE SYSTEM PROTEIN ZNUA"/>
    <property type="match status" value="1"/>
</dbReference>
<dbReference type="InterPro" id="IPR018247">
    <property type="entry name" value="EF_Hand_1_Ca_BS"/>
</dbReference>
<evidence type="ECO:0000256" key="1">
    <source>
        <dbReference type="ARBA" id="ARBA00011028"/>
    </source>
</evidence>
<evidence type="ECO:0000256" key="3">
    <source>
        <dbReference type="ARBA" id="ARBA00022729"/>
    </source>
</evidence>
<feature type="coiled-coil region" evidence="4">
    <location>
        <begin position="196"/>
        <end position="230"/>
    </location>
</feature>